<dbReference type="GO" id="GO:0005886">
    <property type="term" value="C:plasma membrane"/>
    <property type="evidence" value="ECO:0007669"/>
    <property type="project" value="InterPro"/>
</dbReference>
<feature type="coiled-coil region" evidence="1">
    <location>
        <begin position="115"/>
        <end position="156"/>
    </location>
</feature>
<dbReference type="STRING" id="1850246.LPB138_03610"/>
<keyword evidence="1" id="KW-0175">Coiled coil</keyword>
<keyword evidence="2" id="KW-0812">Transmembrane</keyword>
<dbReference type="OrthoDB" id="1420916at2"/>
<evidence type="ECO:0000313" key="4">
    <source>
        <dbReference type="EMBL" id="AOW19825.1"/>
    </source>
</evidence>
<reference evidence="4 5" key="1">
    <citation type="submission" date="2016-10" db="EMBL/GenBank/DDBJ databases">
        <title>Lutibacter sp. LPB0138, isolated from marine gastropod.</title>
        <authorList>
            <person name="Kim E."/>
            <person name="Yi H."/>
        </authorList>
    </citation>
    <scope>NUCLEOTIDE SEQUENCE [LARGE SCALE GENOMIC DNA]</scope>
    <source>
        <strain evidence="4 5">LPB0138</strain>
    </source>
</reference>
<evidence type="ECO:0000256" key="2">
    <source>
        <dbReference type="SAM" id="Phobius"/>
    </source>
</evidence>
<dbReference type="Proteomes" id="UP000176050">
    <property type="component" value="Chromosome"/>
</dbReference>
<dbReference type="InterPro" id="IPR018764">
    <property type="entry name" value="RskA_C"/>
</dbReference>
<keyword evidence="2" id="KW-1133">Transmembrane helix</keyword>
<feature type="domain" description="Anti-sigma K factor RskA C-terminal" evidence="3">
    <location>
        <begin position="99"/>
        <end position="255"/>
    </location>
</feature>
<evidence type="ECO:0000313" key="5">
    <source>
        <dbReference type="Proteomes" id="UP000176050"/>
    </source>
</evidence>
<sequence>MTKKEYIESGVLELYIAGALSEKESQEVYEMMQKHPEILQEVLDIETSIVKLTAAVVPNNSKYTFEHLKSKLNLSDNKEVKVIDINKPKSNWFRYTGWAASIFLTAGLLWFINENSKLKSQVEIAQDNKQLLEQQIEEAKGNLEETEKLVAIFRDRDIVEIPLGGQAISPESYAKVYWDKKTKSIYLDAQGLPEPPKGKVYQVWSLKLDPLTPTSLGTIDDFISDDNKIFNIANINDSEAFGITLEPAGGSESPTLEQLYTLGAVSTS</sequence>
<feature type="transmembrane region" description="Helical" evidence="2">
    <location>
        <begin position="92"/>
        <end position="112"/>
    </location>
</feature>
<evidence type="ECO:0000256" key="1">
    <source>
        <dbReference type="SAM" id="Coils"/>
    </source>
</evidence>
<organism evidence="4 5">
    <name type="scientific">Urechidicola croceus</name>
    <dbReference type="NCBI Taxonomy" id="1850246"/>
    <lineage>
        <taxon>Bacteria</taxon>
        <taxon>Pseudomonadati</taxon>
        <taxon>Bacteroidota</taxon>
        <taxon>Flavobacteriia</taxon>
        <taxon>Flavobacteriales</taxon>
        <taxon>Flavobacteriaceae</taxon>
        <taxon>Urechidicola</taxon>
    </lineage>
</organism>
<protein>
    <submittedName>
        <fullName evidence="4">Anti-sigma factor</fullName>
    </submittedName>
</protein>
<evidence type="ECO:0000259" key="3">
    <source>
        <dbReference type="Pfam" id="PF10099"/>
    </source>
</evidence>
<keyword evidence="2" id="KW-0472">Membrane</keyword>
<dbReference type="RefSeq" id="WP_070235964.1">
    <property type="nucleotide sequence ID" value="NZ_CP017478.1"/>
</dbReference>
<dbReference type="Pfam" id="PF10099">
    <property type="entry name" value="RskA_C"/>
    <property type="match status" value="1"/>
</dbReference>
<name>A0A1D8P5H8_9FLAO</name>
<keyword evidence="5" id="KW-1185">Reference proteome</keyword>
<gene>
    <name evidence="4" type="ORF">LPB138_03610</name>
</gene>
<proteinExistence type="predicted"/>
<accession>A0A1D8P5H8</accession>
<dbReference type="KEGG" id="lul:LPB138_03610"/>
<dbReference type="EMBL" id="CP017478">
    <property type="protein sequence ID" value="AOW19825.1"/>
    <property type="molecule type" value="Genomic_DNA"/>
</dbReference>
<dbReference type="AlphaFoldDB" id="A0A1D8P5H8"/>